<evidence type="ECO:0000313" key="1">
    <source>
        <dbReference type="EMBL" id="GBP16470.1"/>
    </source>
</evidence>
<dbReference type="EMBL" id="BGZK01000079">
    <property type="protein sequence ID" value="GBP16470.1"/>
    <property type="molecule type" value="Genomic_DNA"/>
</dbReference>
<dbReference type="AlphaFoldDB" id="A0A4C1TR56"/>
<dbReference type="Proteomes" id="UP000299102">
    <property type="component" value="Unassembled WGS sequence"/>
</dbReference>
<sequence length="73" mass="7867">MDPDDFLPLSGLKEDVVTGVGLPTSRGTSRVDIESTPPFCTSTDYAFNHDPGRFIALDSGPDSANGVRPRPRF</sequence>
<comment type="caution">
    <text evidence="1">The sequence shown here is derived from an EMBL/GenBank/DDBJ whole genome shotgun (WGS) entry which is preliminary data.</text>
</comment>
<proteinExistence type="predicted"/>
<evidence type="ECO:0000313" key="2">
    <source>
        <dbReference type="Proteomes" id="UP000299102"/>
    </source>
</evidence>
<name>A0A4C1TR56_EUMVA</name>
<gene>
    <name evidence="1" type="ORF">EVAR_10044_1</name>
</gene>
<keyword evidence="2" id="KW-1185">Reference proteome</keyword>
<organism evidence="1 2">
    <name type="scientific">Eumeta variegata</name>
    <name type="common">Bagworm moth</name>
    <name type="synonym">Eumeta japonica</name>
    <dbReference type="NCBI Taxonomy" id="151549"/>
    <lineage>
        <taxon>Eukaryota</taxon>
        <taxon>Metazoa</taxon>
        <taxon>Ecdysozoa</taxon>
        <taxon>Arthropoda</taxon>
        <taxon>Hexapoda</taxon>
        <taxon>Insecta</taxon>
        <taxon>Pterygota</taxon>
        <taxon>Neoptera</taxon>
        <taxon>Endopterygota</taxon>
        <taxon>Lepidoptera</taxon>
        <taxon>Glossata</taxon>
        <taxon>Ditrysia</taxon>
        <taxon>Tineoidea</taxon>
        <taxon>Psychidae</taxon>
        <taxon>Oiketicinae</taxon>
        <taxon>Eumeta</taxon>
    </lineage>
</organism>
<reference evidence="1 2" key="1">
    <citation type="journal article" date="2019" name="Commun. Biol.">
        <title>The bagworm genome reveals a unique fibroin gene that provides high tensile strength.</title>
        <authorList>
            <person name="Kono N."/>
            <person name="Nakamura H."/>
            <person name="Ohtoshi R."/>
            <person name="Tomita M."/>
            <person name="Numata K."/>
            <person name="Arakawa K."/>
        </authorList>
    </citation>
    <scope>NUCLEOTIDE SEQUENCE [LARGE SCALE GENOMIC DNA]</scope>
</reference>
<accession>A0A4C1TR56</accession>
<protein>
    <submittedName>
        <fullName evidence="1">Uncharacterized protein</fullName>
    </submittedName>
</protein>